<dbReference type="InterPro" id="IPR035919">
    <property type="entry name" value="EAL_sf"/>
</dbReference>
<dbReference type="InterPro" id="IPR043128">
    <property type="entry name" value="Rev_trsase/Diguanyl_cyclase"/>
</dbReference>
<reference evidence="10" key="1">
    <citation type="journal article" date="2019" name="Int. J. Syst. Evol. Microbiol.">
        <title>The Global Catalogue of Microorganisms (GCM) 10K type strain sequencing project: providing services to taxonomists for standard genome sequencing and annotation.</title>
        <authorList>
            <consortium name="The Broad Institute Genomics Platform"/>
            <consortium name="The Broad Institute Genome Sequencing Center for Infectious Disease"/>
            <person name="Wu L."/>
            <person name="Ma J."/>
        </authorList>
    </citation>
    <scope>NUCLEOTIDE SEQUENCE [LARGE SCALE GENOMIC DNA]</scope>
    <source>
        <strain evidence="10">KCTC 42211</strain>
    </source>
</reference>
<evidence type="ECO:0000256" key="4">
    <source>
        <dbReference type="ARBA" id="ARBA00023136"/>
    </source>
</evidence>
<evidence type="ECO:0000259" key="7">
    <source>
        <dbReference type="PROSITE" id="PS50883"/>
    </source>
</evidence>
<dbReference type="SUPFAM" id="SSF141868">
    <property type="entry name" value="EAL domain-like"/>
    <property type="match status" value="1"/>
</dbReference>
<feature type="domain" description="CHASE" evidence="6">
    <location>
        <begin position="120"/>
        <end position="213"/>
    </location>
</feature>
<dbReference type="PANTHER" id="PTHR44757">
    <property type="entry name" value="DIGUANYLATE CYCLASE DGCP"/>
    <property type="match status" value="1"/>
</dbReference>
<dbReference type="RefSeq" id="WP_386707439.1">
    <property type="nucleotide sequence ID" value="NZ_JBHRYF010000002.1"/>
</dbReference>
<dbReference type="Proteomes" id="UP001595724">
    <property type="component" value="Unassembled WGS sequence"/>
</dbReference>
<gene>
    <name evidence="9" type="ORF">ACFOM9_05735</name>
</gene>
<dbReference type="Pfam" id="PF03924">
    <property type="entry name" value="CHASE"/>
    <property type="match status" value="1"/>
</dbReference>
<evidence type="ECO:0000313" key="9">
    <source>
        <dbReference type="EMBL" id="MFC3659579.1"/>
    </source>
</evidence>
<evidence type="ECO:0000256" key="5">
    <source>
        <dbReference type="SAM" id="Phobius"/>
    </source>
</evidence>
<dbReference type="Pfam" id="PF00990">
    <property type="entry name" value="GGDEF"/>
    <property type="match status" value="1"/>
</dbReference>
<dbReference type="SUPFAM" id="SSF55785">
    <property type="entry name" value="PYP-like sensor domain (PAS domain)"/>
    <property type="match status" value="1"/>
</dbReference>
<dbReference type="InterPro" id="IPR042240">
    <property type="entry name" value="CHASE_sf"/>
</dbReference>
<evidence type="ECO:0000313" key="10">
    <source>
        <dbReference type="Proteomes" id="UP001595724"/>
    </source>
</evidence>
<protein>
    <submittedName>
        <fullName evidence="9">EAL domain-containing protein</fullName>
    </submittedName>
</protein>
<dbReference type="EMBL" id="JBHRYF010000002">
    <property type="protein sequence ID" value="MFC3659579.1"/>
    <property type="molecule type" value="Genomic_DNA"/>
</dbReference>
<dbReference type="PANTHER" id="PTHR44757:SF4">
    <property type="entry name" value="DIGUANYLATE CYCLASE DGCE-RELATED"/>
    <property type="match status" value="1"/>
</dbReference>
<evidence type="ECO:0000259" key="6">
    <source>
        <dbReference type="PROSITE" id="PS50839"/>
    </source>
</evidence>
<comment type="subcellular location">
    <subcellularLocation>
        <location evidence="1">Membrane</location>
    </subcellularLocation>
</comment>
<keyword evidence="10" id="KW-1185">Reference proteome</keyword>
<organism evidence="9 10">
    <name type="scientific">Luteimonas notoginsengisoli</name>
    <dbReference type="NCBI Taxonomy" id="1578200"/>
    <lineage>
        <taxon>Bacteria</taxon>
        <taxon>Pseudomonadati</taxon>
        <taxon>Pseudomonadota</taxon>
        <taxon>Gammaproteobacteria</taxon>
        <taxon>Lysobacterales</taxon>
        <taxon>Lysobacteraceae</taxon>
        <taxon>Luteimonas</taxon>
    </lineage>
</organism>
<dbReference type="CDD" id="cd01948">
    <property type="entry name" value="EAL"/>
    <property type="match status" value="1"/>
</dbReference>
<dbReference type="Gene3D" id="3.20.20.450">
    <property type="entry name" value="EAL domain"/>
    <property type="match status" value="1"/>
</dbReference>
<dbReference type="Gene3D" id="3.30.450.20">
    <property type="entry name" value="PAS domain"/>
    <property type="match status" value="1"/>
</dbReference>
<dbReference type="PROSITE" id="PS50887">
    <property type="entry name" value="GGDEF"/>
    <property type="match status" value="1"/>
</dbReference>
<dbReference type="SMART" id="SM00267">
    <property type="entry name" value="GGDEF"/>
    <property type="match status" value="1"/>
</dbReference>
<sequence length="865" mass="95140">MPAWSFALLGLLAGLLVTGAVVLLQRGNLQAEARLQDSQVARRSVAQVERQLETSGLLLRSLQSAFMVDDQIDPRQFADIHDNLRAQQVLPSLVATVFARREDPGQPGGRPRYRYESVVPLAGNRSLVGFDMAAQPANLRALLRARDSDQPVMSGAFPLHQPVRDPRDALGVVVRLPAYRAGPRPLDVAQRRERELGALGISMRVRPMLLAALPGEALRRYRVRVLDTTDGANATLFDSGTGAVPDARSFGGDVAFGERHWQVLLQPLGRGYDADLLWLMGVTGTIASMLLALLLWSVATMRRRAVTLGRQLAERYRESEERFRTLNDLLPALVLMARADDGCIVYANEAASVRLGEDVAAGETTLMALFEDPALKDALSASAGGVQWNNVDATLNTLGGDRFWASTSISQVQLGGLDRLLVVASDTSEQRQLTELLSYQATHDALTGLCNRREFERSVRRTLQAVARGDAPAALLYIDLDQFKLINDTSGHLAGDQLLGQLALTMAEHLRSEDLLARLGGDEFGVLAQGVSVEQAQALAERLRTRVEGLVFVWEQRSYTISASIGMVMIDRAGMSLEDVFAHADAACYMAKDHGRNRIHLYSAHDDEAVQRRGEMEWANRLRWVVDEGRLLLDYQEILPLQGQPAEGPYIELLVRLRDEEGRVVPPGAFLPAAERYGMMPSLDRWVIGEAIANFDRLHASGRAPGRCALNLAASTLEDEGLADYVIDLIARHGVAPSRLCFEITETEAVRNLLRAVRVMERLRAVGCQVALDDFGAGMSSFGYLKNLPVDVIKIDGSFIRELGSDPMSRSIVDVITEIGHQRGLDVVAEWVADTAMVELLRELGVDYAQGFALHRPERVLYQRG</sequence>
<dbReference type="Gene3D" id="3.30.70.270">
    <property type="match status" value="1"/>
</dbReference>
<dbReference type="SMART" id="SM01079">
    <property type="entry name" value="CHASE"/>
    <property type="match status" value="1"/>
</dbReference>
<keyword evidence="3 5" id="KW-1133">Transmembrane helix</keyword>
<dbReference type="InterPro" id="IPR029787">
    <property type="entry name" value="Nucleotide_cyclase"/>
</dbReference>
<accession>A0ABV7USH9</accession>
<feature type="transmembrane region" description="Helical" evidence="5">
    <location>
        <begin position="276"/>
        <end position="296"/>
    </location>
</feature>
<feature type="domain" description="GGDEF" evidence="8">
    <location>
        <begin position="471"/>
        <end position="604"/>
    </location>
</feature>
<evidence type="ECO:0000256" key="1">
    <source>
        <dbReference type="ARBA" id="ARBA00004370"/>
    </source>
</evidence>
<evidence type="ECO:0000256" key="2">
    <source>
        <dbReference type="ARBA" id="ARBA00022692"/>
    </source>
</evidence>
<dbReference type="InterPro" id="IPR001633">
    <property type="entry name" value="EAL_dom"/>
</dbReference>
<dbReference type="SUPFAM" id="SSF55073">
    <property type="entry name" value="Nucleotide cyclase"/>
    <property type="match status" value="1"/>
</dbReference>
<keyword evidence="4 5" id="KW-0472">Membrane</keyword>
<evidence type="ECO:0000259" key="8">
    <source>
        <dbReference type="PROSITE" id="PS50887"/>
    </source>
</evidence>
<dbReference type="InterPro" id="IPR000160">
    <property type="entry name" value="GGDEF_dom"/>
</dbReference>
<name>A0ABV7USH9_9GAMM</name>
<dbReference type="Pfam" id="PF00563">
    <property type="entry name" value="EAL"/>
    <property type="match status" value="1"/>
</dbReference>
<keyword evidence="2 5" id="KW-0812">Transmembrane</keyword>
<dbReference type="SMART" id="SM00052">
    <property type="entry name" value="EAL"/>
    <property type="match status" value="1"/>
</dbReference>
<dbReference type="InterPro" id="IPR006189">
    <property type="entry name" value="CHASE_dom"/>
</dbReference>
<dbReference type="CDD" id="cd01949">
    <property type="entry name" value="GGDEF"/>
    <property type="match status" value="1"/>
</dbReference>
<dbReference type="InterPro" id="IPR035965">
    <property type="entry name" value="PAS-like_dom_sf"/>
</dbReference>
<feature type="domain" description="EAL" evidence="7">
    <location>
        <begin position="615"/>
        <end position="865"/>
    </location>
</feature>
<dbReference type="PROSITE" id="PS50883">
    <property type="entry name" value="EAL"/>
    <property type="match status" value="1"/>
</dbReference>
<dbReference type="Gene3D" id="3.30.450.350">
    <property type="entry name" value="CHASE domain"/>
    <property type="match status" value="1"/>
</dbReference>
<dbReference type="PROSITE" id="PS50839">
    <property type="entry name" value="CHASE"/>
    <property type="match status" value="1"/>
</dbReference>
<comment type="caution">
    <text evidence="9">The sequence shown here is derived from an EMBL/GenBank/DDBJ whole genome shotgun (WGS) entry which is preliminary data.</text>
</comment>
<dbReference type="NCBIfam" id="TIGR00254">
    <property type="entry name" value="GGDEF"/>
    <property type="match status" value="1"/>
</dbReference>
<evidence type="ECO:0000256" key="3">
    <source>
        <dbReference type="ARBA" id="ARBA00022989"/>
    </source>
</evidence>
<proteinExistence type="predicted"/>
<dbReference type="InterPro" id="IPR052155">
    <property type="entry name" value="Biofilm_reg_signaling"/>
</dbReference>